<dbReference type="RefSeq" id="WP_248934899.1">
    <property type="nucleotide sequence ID" value="NZ_JAKILF010000002.1"/>
</dbReference>
<organism evidence="1 2">
    <name type="scientific">Shewanella submarina</name>
    <dbReference type="NCBI Taxonomy" id="2016376"/>
    <lineage>
        <taxon>Bacteria</taxon>
        <taxon>Pseudomonadati</taxon>
        <taxon>Pseudomonadota</taxon>
        <taxon>Gammaproteobacteria</taxon>
        <taxon>Alteromonadales</taxon>
        <taxon>Shewanellaceae</taxon>
        <taxon>Shewanella</taxon>
    </lineage>
</organism>
<dbReference type="EMBL" id="JBHRTD010000006">
    <property type="protein sequence ID" value="MFC3137898.1"/>
    <property type="molecule type" value="Genomic_DNA"/>
</dbReference>
<reference evidence="2" key="1">
    <citation type="journal article" date="2019" name="Int. J. Syst. Evol. Microbiol.">
        <title>The Global Catalogue of Microorganisms (GCM) 10K type strain sequencing project: providing services to taxonomists for standard genome sequencing and annotation.</title>
        <authorList>
            <consortium name="The Broad Institute Genomics Platform"/>
            <consortium name="The Broad Institute Genome Sequencing Center for Infectious Disease"/>
            <person name="Wu L."/>
            <person name="Ma J."/>
        </authorList>
    </citation>
    <scope>NUCLEOTIDE SEQUENCE [LARGE SCALE GENOMIC DNA]</scope>
    <source>
        <strain evidence="2">KCTC 52277</strain>
    </source>
</reference>
<proteinExistence type="predicted"/>
<keyword evidence="2" id="KW-1185">Reference proteome</keyword>
<gene>
    <name evidence="1" type="ORF">ACFOE0_06780</name>
</gene>
<protein>
    <submittedName>
        <fullName evidence="1">Uncharacterized protein</fullName>
    </submittedName>
</protein>
<accession>A0ABV7G8T7</accession>
<sequence>MSLNDNPEYPSSSQSPYRAEYGNYLQIPMQYQLGVNNHQTGKARREMTIKLVARFGLTSPSLIAWLYCIPKRQALEHLNALVEQKALCLVKTHRSPDDRVYVLDYIGAKYAEELLSVAVYFRSGGEPSLRVNQNTIMHDLMMQYVLLRGIHNWTKSGEYHPYWQRFLTEPEFKRTFTSNQIRNVDGIVQEPDGRFAAIEMEHSLKTKASREAILGKWLSGLKQGYYQKMMLFSHSSQIFDDIKRLHTQLFEELPNRKGRKGQSITAHDIELLESAIVYRSALCNELMAMFYP</sequence>
<name>A0ABV7G8T7_9GAMM</name>
<evidence type="ECO:0000313" key="2">
    <source>
        <dbReference type="Proteomes" id="UP001595621"/>
    </source>
</evidence>
<evidence type="ECO:0000313" key="1">
    <source>
        <dbReference type="EMBL" id="MFC3137898.1"/>
    </source>
</evidence>
<comment type="caution">
    <text evidence="1">The sequence shown here is derived from an EMBL/GenBank/DDBJ whole genome shotgun (WGS) entry which is preliminary data.</text>
</comment>
<dbReference type="Proteomes" id="UP001595621">
    <property type="component" value="Unassembled WGS sequence"/>
</dbReference>